<reference evidence="3" key="1">
    <citation type="submission" date="2019-09" db="EMBL/GenBank/DDBJ databases">
        <title>Antimicrobial potential of Antarctic Bacteria.</title>
        <authorList>
            <person name="Benaud N."/>
            <person name="Edwards R.J."/>
            <person name="Ferrari B.C."/>
        </authorList>
    </citation>
    <scope>NUCLEOTIDE SEQUENCE [LARGE SCALE GENOMIC DNA]</scope>
    <source>
        <strain evidence="3">SPB151</strain>
    </source>
</reference>
<evidence type="ECO:0008006" key="4">
    <source>
        <dbReference type="Google" id="ProtNLM"/>
    </source>
</evidence>
<sequence>MVAKRILSTLGAVLAVGGGSLLTASQAQAVPVYDCYWKTNTGITLFRSATSTTGDYFVGANVKMIDFGCNGQTTGRSYSDCGGDNRWVDIDSVANAPAKHGFAAYGCITYTGRVLHTT</sequence>
<name>A0A7G6WZM9_9ACTN</name>
<feature type="signal peptide" evidence="1">
    <location>
        <begin position="1"/>
        <end position="29"/>
    </location>
</feature>
<evidence type="ECO:0000256" key="1">
    <source>
        <dbReference type="SAM" id="SignalP"/>
    </source>
</evidence>
<dbReference type="AlphaFoldDB" id="A0A7G6WZM9"/>
<accession>A0A7G6WZM9</accession>
<proteinExistence type="predicted"/>
<evidence type="ECO:0000313" key="3">
    <source>
        <dbReference type="Proteomes" id="UP000515563"/>
    </source>
</evidence>
<dbReference type="EMBL" id="CP043661">
    <property type="protein sequence ID" value="QNE19444.1"/>
    <property type="molecule type" value="Genomic_DNA"/>
</dbReference>
<reference evidence="2 3" key="2">
    <citation type="journal article" date="2020" name="Microbiol. Resour. Announc.">
        <title>Antarctic desert soil bacteria exhibit high novel natural product potential, evaluated through long-read genome sequencing and comparative genomics.</title>
        <authorList>
            <person name="Benaud N."/>
            <person name="Edwards R.J."/>
            <person name="Amos T.G."/>
            <person name="D'Agostino P.M."/>
            <person name="Gutierrez-Chavez C."/>
            <person name="Montgomery K."/>
            <person name="Nicetic I."/>
            <person name="Ferrari B.C."/>
        </authorList>
    </citation>
    <scope>NUCLEOTIDE SEQUENCE [LARGE SCALE GENOMIC DNA]</scope>
    <source>
        <strain evidence="2 3">SPB151</strain>
    </source>
</reference>
<organism evidence="2 3">
    <name type="scientific">Kribbella qitaiheensis</name>
    <dbReference type="NCBI Taxonomy" id="1544730"/>
    <lineage>
        <taxon>Bacteria</taxon>
        <taxon>Bacillati</taxon>
        <taxon>Actinomycetota</taxon>
        <taxon>Actinomycetes</taxon>
        <taxon>Propionibacteriales</taxon>
        <taxon>Kribbellaceae</taxon>
        <taxon>Kribbella</taxon>
    </lineage>
</organism>
<keyword evidence="3" id="KW-1185">Reference proteome</keyword>
<gene>
    <name evidence="2" type="ORF">F1D05_17910</name>
</gene>
<feature type="chain" id="PRO_5028934165" description="Secreted protein" evidence="1">
    <location>
        <begin position="30"/>
        <end position="118"/>
    </location>
</feature>
<evidence type="ECO:0000313" key="2">
    <source>
        <dbReference type="EMBL" id="QNE19444.1"/>
    </source>
</evidence>
<keyword evidence="1" id="KW-0732">Signal</keyword>
<protein>
    <recommendedName>
        <fullName evidence="4">Secreted protein</fullName>
    </recommendedName>
</protein>
<dbReference type="KEGG" id="kqi:F1D05_17910"/>
<dbReference type="RefSeq" id="WP_185448721.1">
    <property type="nucleotide sequence ID" value="NZ_CP043661.1"/>
</dbReference>
<dbReference type="Proteomes" id="UP000515563">
    <property type="component" value="Chromosome"/>
</dbReference>